<dbReference type="OrthoDB" id="7067582at2"/>
<dbReference type="HOGENOM" id="CLU_1832347_0_0_6"/>
<dbReference type="Proteomes" id="UP000032266">
    <property type="component" value="Chromosome"/>
</dbReference>
<dbReference type="STRING" id="1445510.YC6258_03482"/>
<keyword evidence="3" id="KW-1185">Reference proteome</keyword>
<protein>
    <recommendedName>
        <fullName evidence="1">ASCH domain-containing protein</fullName>
    </recommendedName>
</protein>
<organism evidence="2 3">
    <name type="scientific">Gynuella sunshinyii YC6258</name>
    <dbReference type="NCBI Taxonomy" id="1445510"/>
    <lineage>
        <taxon>Bacteria</taxon>
        <taxon>Pseudomonadati</taxon>
        <taxon>Pseudomonadota</taxon>
        <taxon>Gammaproteobacteria</taxon>
        <taxon>Oceanospirillales</taxon>
        <taxon>Saccharospirillaceae</taxon>
        <taxon>Gynuella</taxon>
    </lineage>
</organism>
<dbReference type="Pfam" id="PF04266">
    <property type="entry name" value="ASCH"/>
    <property type="match status" value="1"/>
</dbReference>
<feature type="domain" description="ASCH" evidence="1">
    <location>
        <begin position="32"/>
        <end position="137"/>
    </location>
</feature>
<dbReference type="KEGG" id="gsn:YC6258_03482"/>
<evidence type="ECO:0000259" key="1">
    <source>
        <dbReference type="Pfam" id="PF04266"/>
    </source>
</evidence>
<dbReference type="Gene3D" id="2.30.130.30">
    <property type="entry name" value="Hypothetical protein"/>
    <property type="match status" value="1"/>
</dbReference>
<gene>
    <name evidence="2" type="ORF">YC6258_03482</name>
</gene>
<dbReference type="EMBL" id="CP007142">
    <property type="protein sequence ID" value="AJQ95518.1"/>
    <property type="molecule type" value="Genomic_DNA"/>
</dbReference>
<dbReference type="InterPro" id="IPR007374">
    <property type="entry name" value="ASCH_domain"/>
</dbReference>
<dbReference type="AlphaFoldDB" id="A0A0C5VPZ6"/>
<sequence length="140" mass="15902">MEKEITITINIKSNNIPIEYSDGNTHIVGLMDKPFGAIKSGKKTVEIRANSDERPFDYSTVKANHTLRFINEESGESMDTRVVRVTHYPNVKALFETEGTEKTLSVPWSVEQGIQLIHSFTGYKECIEKHGVYAIEIWVI</sequence>
<proteinExistence type="predicted"/>
<evidence type="ECO:0000313" key="3">
    <source>
        <dbReference type="Proteomes" id="UP000032266"/>
    </source>
</evidence>
<name>A0A0C5VPZ6_9GAMM</name>
<dbReference type="InterPro" id="IPR015947">
    <property type="entry name" value="PUA-like_sf"/>
</dbReference>
<accession>A0A0C5VPZ6</accession>
<dbReference type="RefSeq" id="WP_044617796.1">
    <property type="nucleotide sequence ID" value="NZ_CP007142.1"/>
</dbReference>
<evidence type="ECO:0000313" key="2">
    <source>
        <dbReference type="EMBL" id="AJQ95518.1"/>
    </source>
</evidence>
<dbReference type="SUPFAM" id="SSF88697">
    <property type="entry name" value="PUA domain-like"/>
    <property type="match status" value="1"/>
</dbReference>
<reference evidence="2 3" key="1">
    <citation type="submission" date="2014-01" db="EMBL/GenBank/DDBJ databases">
        <title>Full genme sequencing of cellulolytic bacterium Gynuella sunshinyii YC6258T gen. nov., sp. nov.</title>
        <authorList>
            <person name="Khan H."/>
            <person name="Chung E.J."/>
            <person name="Chung Y.R."/>
        </authorList>
    </citation>
    <scope>NUCLEOTIDE SEQUENCE [LARGE SCALE GENOMIC DNA]</scope>
    <source>
        <strain evidence="2 3">YC6258</strain>
    </source>
</reference>